<keyword evidence="7 8" id="KW-0472">Membrane</keyword>
<proteinExistence type="inferred from homology"/>
<organism evidence="9 10">
    <name type="scientific">Candidatus Monoglobus merdigallinarum</name>
    <dbReference type="NCBI Taxonomy" id="2838698"/>
    <lineage>
        <taxon>Bacteria</taxon>
        <taxon>Bacillati</taxon>
        <taxon>Bacillota</taxon>
        <taxon>Clostridia</taxon>
        <taxon>Monoglobales</taxon>
        <taxon>Monoglobaceae</taxon>
        <taxon>Monoglobus</taxon>
    </lineage>
</organism>
<dbReference type="Pfam" id="PF03547">
    <property type="entry name" value="Mem_trans"/>
    <property type="match status" value="1"/>
</dbReference>
<feature type="transmembrane region" description="Helical" evidence="8">
    <location>
        <begin position="7"/>
        <end position="27"/>
    </location>
</feature>
<dbReference type="InterPro" id="IPR038770">
    <property type="entry name" value="Na+/solute_symporter_sf"/>
</dbReference>
<evidence type="ECO:0000256" key="2">
    <source>
        <dbReference type="ARBA" id="ARBA00010145"/>
    </source>
</evidence>
<evidence type="ECO:0000256" key="3">
    <source>
        <dbReference type="ARBA" id="ARBA00022448"/>
    </source>
</evidence>
<dbReference type="Proteomes" id="UP000824162">
    <property type="component" value="Unassembled WGS sequence"/>
</dbReference>
<keyword evidence="3" id="KW-0813">Transport</keyword>
<gene>
    <name evidence="9" type="ORF">H9900_04000</name>
</gene>
<dbReference type="InterPro" id="IPR004776">
    <property type="entry name" value="Mem_transp_PIN-like"/>
</dbReference>
<feature type="transmembrane region" description="Helical" evidence="8">
    <location>
        <begin position="130"/>
        <end position="149"/>
    </location>
</feature>
<accession>A0A9D1TMA3</accession>
<feature type="transmembrane region" description="Helical" evidence="8">
    <location>
        <begin position="71"/>
        <end position="94"/>
    </location>
</feature>
<reference evidence="9" key="2">
    <citation type="submission" date="2021-04" db="EMBL/GenBank/DDBJ databases">
        <authorList>
            <person name="Gilroy R."/>
        </authorList>
    </citation>
    <scope>NUCLEOTIDE SEQUENCE</scope>
    <source>
        <strain evidence="9">5790</strain>
    </source>
</reference>
<dbReference type="Gene3D" id="1.20.1530.20">
    <property type="match status" value="1"/>
</dbReference>
<keyword evidence="6 8" id="KW-1133">Transmembrane helix</keyword>
<dbReference type="PANTHER" id="PTHR36838">
    <property type="entry name" value="AUXIN EFFLUX CARRIER FAMILY PROTEIN"/>
    <property type="match status" value="1"/>
</dbReference>
<feature type="transmembrane region" description="Helical" evidence="8">
    <location>
        <begin position="291"/>
        <end position="310"/>
    </location>
</feature>
<reference evidence="9" key="1">
    <citation type="journal article" date="2021" name="PeerJ">
        <title>Extensive microbial diversity within the chicken gut microbiome revealed by metagenomics and culture.</title>
        <authorList>
            <person name="Gilroy R."/>
            <person name="Ravi A."/>
            <person name="Getino M."/>
            <person name="Pursley I."/>
            <person name="Horton D.L."/>
            <person name="Alikhan N.F."/>
            <person name="Baker D."/>
            <person name="Gharbi K."/>
            <person name="Hall N."/>
            <person name="Watson M."/>
            <person name="Adriaenssens E.M."/>
            <person name="Foster-Nyarko E."/>
            <person name="Jarju S."/>
            <person name="Secka A."/>
            <person name="Antonio M."/>
            <person name="Oren A."/>
            <person name="Chaudhuri R.R."/>
            <person name="La Ragione R."/>
            <person name="Hildebrand F."/>
            <person name="Pallen M.J."/>
        </authorList>
    </citation>
    <scope>NUCLEOTIDE SEQUENCE</scope>
    <source>
        <strain evidence="9">5790</strain>
    </source>
</reference>
<feature type="transmembrane region" description="Helical" evidence="8">
    <location>
        <begin position="233"/>
        <end position="253"/>
    </location>
</feature>
<name>A0A9D1TMA3_9FIRM</name>
<evidence type="ECO:0000313" key="10">
    <source>
        <dbReference type="Proteomes" id="UP000824162"/>
    </source>
</evidence>
<comment type="similarity">
    <text evidence="2">Belongs to the auxin efflux carrier (TC 2.A.69) family.</text>
</comment>
<evidence type="ECO:0000256" key="5">
    <source>
        <dbReference type="ARBA" id="ARBA00022692"/>
    </source>
</evidence>
<comment type="caution">
    <text evidence="9">The sequence shown here is derived from an EMBL/GenBank/DDBJ whole genome shotgun (WGS) entry which is preliminary data.</text>
</comment>
<evidence type="ECO:0000256" key="6">
    <source>
        <dbReference type="ARBA" id="ARBA00022989"/>
    </source>
</evidence>
<evidence type="ECO:0000256" key="8">
    <source>
        <dbReference type="SAM" id="Phobius"/>
    </source>
</evidence>
<evidence type="ECO:0000256" key="1">
    <source>
        <dbReference type="ARBA" id="ARBA00004651"/>
    </source>
</evidence>
<dbReference type="PANTHER" id="PTHR36838:SF4">
    <property type="entry name" value="AUXIN EFFLUX CARRIER FAMILY PROTEIN"/>
    <property type="match status" value="1"/>
</dbReference>
<sequence>MSLTENLVFGLNATLPVFIIILVGMAARKLGLVNDNYVEIANRFNFRVSLPIMLFMSMKNSDIAEAFDAEYVVLIVLCTVGELLVAAAAARVFVRNRYERGSFAQGAFRGNTALIGLAMINNMYGESVFASISLMCAIPVYNAGAVVLLSLFPQRGETRRRTAGEVIKGIVTNPLIIGTLAGIAASVIRLRFPAPIETSLKYLSDMTMGTALICIGASLDLSAFNKKKGTAGLAAVMKLIVLPLIFIPVIAAAGYKTDALASAFIVLGSPTAVNSYIMAVSMNQDSDLASAVVVMTSFFGALTMTAWISVMRSMGLL</sequence>
<feature type="transmembrane region" description="Helical" evidence="8">
    <location>
        <begin position="202"/>
        <end position="221"/>
    </location>
</feature>
<feature type="transmembrane region" description="Helical" evidence="8">
    <location>
        <begin position="170"/>
        <end position="190"/>
    </location>
</feature>
<dbReference type="AlphaFoldDB" id="A0A9D1TMA3"/>
<keyword evidence="5 8" id="KW-0812">Transmembrane</keyword>
<evidence type="ECO:0000256" key="7">
    <source>
        <dbReference type="ARBA" id="ARBA00023136"/>
    </source>
</evidence>
<evidence type="ECO:0000256" key="4">
    <source>
        <dbReference type="ARBA" id="ARBA00022475"/>
    </source>
</evidence>
<evidence type="ECO:0000313" key="9">
    <source>
        <dbReference type="EMBL" id="HIV85954.1"/>
    </source>
</evidence>
<comment type="subcellular location">
    <subcellularLocation>
        <location evidence="1">Cell membrane</location>
        <topology evidence="1">Multi-pass membrane protein</topology>
    </subcellularLocation>
</comment>
<dbReference type="GO" id="GO:0055085">
    <property type="term" value="P:transmembrane transport"/>
    <property type="evidence" value="ECO:0007669"/>
    <property type="project" value="InterPro"/>
</dbReference>
<dbReference type="EMBL" id="DXIJ01000080">
    <property type="protein sequence ID" value="HIV85954.1"/>
    <property type="molecule type" value="Genomic_DNA"/>
</dbReference>
<feature type="transmembrane region" description="Helical" evidence="8">
    <location>
        <begin position="106"/>
        <end position="124"/>
    </location>
</feature>
<dbReference type="GO" id="GO:0005886">
    <property type="term" value="C:plasma membrane"/>
    <property type="evidence" value="ECO:0007669"/>
    <property type="project" value="UniProtKB-SubCell"/>
</dbReference>
<protein>
    <submittedName>
        <fullName evidence="9">AEC family transporter</fullName>
    </submittedName>
</protein>
<feature type="transmembrane region" description="Helical" evidence="8">
    <location>
        <begin position="259"/>
        <end position="279"/>
    </location>
</feature>
<keyword evidence="4" id="KW-1003">Cell membrane</keyword>